<dbReference type="Gene3D" id="1.20.140.160">
    <property type="match status" value="1"/>
</dbReference>
<dbReference type="InterPro" id="IPR013324">
    <property type="entry name" value="RNA_pol_sigma_r3/r4-like"/>
</dbReference>
<keyword evidence="2" id="KW-1185">Reference proteome</keyword>
<evidence type="ECO:0000313" key="1">
    <source>
        <dbReference type="EMBL" id="RZT01201.1"/>
    </source>
</evidence>
<comment type="caution">
    <text evidence="1">The sequence shown here is derived from an EMBL/GenBank/DDBJ whole genome shotgun (WGS) entry which is preliminary data.</text>
</comment>
<sequence>MLSIEKVEDYLKNRKDYIEFIKNRRSQIAIECQQLEELCISTAAYPPGCKEEENTYVHVGQCKELYQIIQKADKMRDSAFDDYIKELLQINETEEELNLVFKSLNRLPPREYNIMSALYLSDCTWQWVCHHYQVSSATVQRIRKDAIKKIYRICTCTG</sequence>
<dbReference type="Proteomes" id="UP000292927">
    <property type="component" value="Unassembled WGS sequence"/>
</dbReference>
<protein>
    <submittedName>
        <fullName evidence="1">RNA polymerase sigma factor (Sigma-70 family)</fullName>
    </submittedName>
</protein>
<organism evidence="1 2">
    <name type="scientific">Cuneatibacter caecimuris</name>
    <dbReference type="NCBI Taxonomy" id="1796618"/>
    <lineage>
        <taxon>Bacteria</taxon>
        <taxon>Bacillati</taxon>
        <taxon>Bacillota</taxon>
        <taxon>Clostridia</taxon>
        <taxon>Lachnospirales</taxon>
        <taxon>Lachnospiraceae</taxon>
        <taxon>Cuneatibacter</taxon>
    </lineage>
</organism>
<accession>A0A4Q7PKF3</accession>
<dbReference type="EMBL" id="SGXF01000002">
    <property type="protein sequence ID" value="RZT01201.1"/>
    <property type="molecule type" value="Genomic_DNA"/>
</dbReference>
<proteinExistence type="predicted"/>
<gene>
    <name evidence="1" type="ORF">EV209_1644</name>
</gene>
<dbReference type="AlphaFoldDB" id="A0A4Q7PKF3"/>
<reference evidence="1 2" key="1">
    <citation type="submission" date="2019-02" db="EMBL/GenBank/DDBJ databases">
        <title>Genomic Encyclopedia of Type Strains, Phase IV (KMG-IV): sequencing the most valuable type-strain genomes for metagenomic binning, comparative biology and taxonomic classification.</title>
        <authorList>
            <person name="Goeker M."/>
        </authorList>
    </citation>
    <scope>NUCLEOTIDE SEQUENCE [LARGE SCALE GENOMIC DNA]</scope>
    <source>
        <strain evidence="1 2">DSM 29486</strain>
    </source>
</reference>
<name>A0A4Q7PKF3_9FIRM</name>
<dbReference type="RefSeq" id="WP_130434866.1">
    <property type="nucleotide sequence ID" value="NZ_SGXF01000002.1"/>
</dbReference>
<evidence type="ECO:0000313" key="2">
    <source>
        <dbReference type="Proteomes" id="UP000292927"/>
    </source>
</evidence>
<dbReference type="SUPFAM" id="SSF88659">
    <property type="entry name" value="Sigma3 and sigma4 domains of RNA polymerase sigma factors"/>
    <property type="match status" value="1"/>
</dbReference>